<evidence type="ECO:0000256" key="1">
    <source>
        <dbReference type="ARBA" id="ARBA00004418"/>
    </source>
</evidence>
<dbReference type="PANTHER" id="PTHR43649:SF30">
    <property type="entry name" value="ABC TRANSPORTER SUBSTRATE-BINDING PROTEIN"/>
    <property type="match status" value="1"/>
</dbReference>
<comment type="subcellular location">
    <subcellularLocation>
        <location evidence="1">Periplasm</location>
    </subcellularLocation>
</comment>
<comment type="similarity">
    <text evidence="2">Belongs to the bacterial solute-binding protein 1 family.</text>
</comment>
<dbReference type="Proteomes" id="UP000319481">
    <property type="component" value="Unassembled WGS sequence"/>
</dbReference>
<dbReference type="EMBL" id="SGNZ01000016">
    <property type="protein sequence ID" value="TRA84258.1"/>
    <property type="molecule type" value="Genomic_DNA"/>
</dbReference>
<protein>
    <submittedName>
        <fullName evidence="4">Carbohydrate ABC transporter substrate-binding protein</fullName>
    </submittedName>
</protein>
<dbReference type="InterPro" id="IPR006059">
    <property type="entry name" value="SBP"/>
</dbReference>
<keyword evidence="5" id="KW-1185">Reference proteome</keyword>
<keyword evidence="3" id="KW-0574">Periplasm</keyword>
<evidence type="ECO:0000256" key="2">
    <source>
        <dbReference type="ARBA" id="ARBA00008520"/>
    </source>
</evidence>
<reference evidence="4 5" key="1">
    <citation type="journal article" date="2019" name="Appl. Microbiol. Biotechnol.">
        <title>Differential efficiency of wild type rhizogenic strains for rol gene transformation of plants.</title>
        <authorList>
            <person name="Desmet S."/>
            <person name="De Keyser E."/>
            <person name="Van Vaerenbergh J."/>
            <person name="Baeyen S."/>
            <person name="Van Huylenbroeck J."/>
            <person name="Geelen D."/>
            <person name="Dhooghe E."/>
        </authorList>
    </citation>
    <scope>NUCLEOTIDE SEQUENCE [LARGE SCALE GENOMIC DNA]</scope>
    <source>
        <strain evidence="4 5">GBBC3283</strain>
    </source>
</reference>
<sequence length="508" mass="56059">MRSADTDQRYNGNQYLKSAYRRIWTHCDGITTFELQRRNSIHPLRRLKSPTRVGVRKGGKMDSRHTRRTFLQGAAVATAGTFLYTPYVRAQGTGGKLSVALNQHWVPAVEIVQRKAVEAWAKKNNVEVSIDFIGGAATLTVPAGESRAREGHDLIEMSMWQFAQYQDSLEPLDDAIKSLADRYGPPVPAAEYGLKHSGVWRGVPATQTHTKCMESRIDLWKQHVGVDLQDLFPAGVRDQARIDREWTNETFLKAAKKLHAAGVPFAHPISSASNADANDWLSPLFLSFGAELVNAAGEIVIDSDAVRAALTYLQELTRYMPEDIYSWDDAGNNRWLVSGKGATIVNPPSVWAGALKDAPDIGKQLWHHDLPSGPAGRFRGLLVHGYGVWNFAKNIGAAKELAQWLAEKEQFASFVEASNGYDIPLFDSYTDIPVWKNAGPPTGSIYNYPVRGNEVLTICGYPAPADIASKIYSEKLLSNMIGRVTQAGETIDSAISWASSEIEGYLRG</sequence>
<dbReference type="InterPro" id="IPR050490">
    <property type="entry name" value="Bact_solute-bd_prot1"/>
</dbReference>
<evidence type="ECO:0000256" key="3">
    <source>
        <dbReference type="ARBA" id="ARBA00022764"/>
    </source>
</evidence>
<dbReference type="Pfam" id="PF01547">
    <property type="entry name" value="SBP_bac_1"/>
    <property type="match status" value="1"/>
</dbReference>
<accession>A0ABY3BJF4</accession>
<gene>
    <name evidence="4" type="ORF">EXN23_23200</name>
</gene>
<name>A0ABY3BJF4_9HYPH</name>
<dbReference type="PANTHER" id="PTHR43649">
    <property type="entry name" value="ARABINOSE-BINDING PROTEIN-RELATED"/>
    <property type="match status" value="1"/>
</dbReference>
<organism evidence="4 5">
    <name type="scientific">Agrobacterium salinitolerans</name>
    <dbReference type="NCBI Taxonomy" id="1183413"/>
    <lineage>
        <taxon>Bacteria</taxon>
        <taxon>Pseudomonadati</taxon>
        <taxon>Pseudomonadota</taxon>
        <taxon>Alphaproteobacteria</taxon>
        <taxon>Hyphomicrobiales</taxon>
        <taxon>Rhizobiaceae</taxon>
        <taxon>Rhizobium/Agrobacterium group</taxon>
        <taxon>Agrobacterium</taxon>
    </lineage>
</organism>
<comment type="caution">
    <text evidence="4">The sequence shown here is derived from an EMBL/GenBank/DDBJ whole genome shotgun (WGS) entry which is preliminary data.</text>
</comment>
<proteinExistence type="inferred from homology"/>
<dbReference type="SUPFAM" id="SSF53850">
    <property type="entry name" value="Periplasmic binding protein-like II"/>
    <property type="match status" value="1"/>
</dbReference>
<evidence type="ECO:0000313" key="5">
    <source>
        <dbReference type="Proteomes" id="UP000319481"/>
    </source>
</evidence>
<dbReference type="Gene3D" id="3.40.190.10">
    <property type="entry name" value="Periplasmic binding protein-like II"/>
    <property type="match status" value="1"/>
</dbReference>
<evidence type="ECO:0000313" key="4">
    <source>
        <dbReference type="EMBL" id="TRA84258.1"/>
    </source>
</evidence>